<protein>
    <recommendedName>
        <fullName evidence="1">VOC domain-containing protein</fullName>
    </recommendedName>
</protein>
<dbReference type="Gene3D" id="3.10.180.10">
    <property type="entry name" value="2,3-Dihydroxybiphenyl 1,2-Dioxygenase, domain 1"/>
    <property type="match status" value="1"/>
</dbReference>
<dbReference type="InterPro" id="IPR029068">
    <property type="entry name" value="Glyas_Bleomycin-R_OHBP_Dase"/>
</dbReference>
<evidence type="ECO:0000259" key="1">
    <source>
        <dbReference type="PROSITE" id="PS51819"/>
    </source>
</evidence>
<name>A0A5J4QYZ0_9ZZZZ</name>
<dbReference type="SUPFAM" id="SSF54593">
    <property type="entry name" value="Glyoxalase/Bleomycin resistance protein/Dihydroxybiphenyl dioxygenase"/>
    <property type="match status" value="1"/>
</dbReference>
<dbReference type="Pfam" id="PF00903">
    <property type="entry name" value="Glyoxalase"/>
    <property type="match status" value="1"/>
</dbReference>
<organism evidence="2">
    <name type="scientific">termite gut metagenome</name>
    <dbReference type="NCBI Taxonomy" id="433724"/>
    <lineage>
        <taxon>unclassified sequences</taxon>
        <taxon>metagenomes</taxon>
        <taxon>organismal metagenomes</taxon>
    </lineage>
</organism>
<dbReference type="EMBL" id="SNRY01002076">
    <property type="protein sequence ID" value="KAA6326926.1"/>
    <property type="molecule type" value="Genomic_DNA"/>
</dbReference>
<reference evidence="2" key="1">
    <citation type="submission" date="2019-03" db="EMBL/GenBank/DDBJ databases">
        <title>Single cell metagenomics reveals metabolic interactions within the superorganism composed of flagellate Streblomastix strix and complex community of Bacteroidetes bacteria on its surface.</title>
        <authorList>
            <person name="Treitli S.C."/>
            <person name="Kolisko M."/>
            <person name="Husnik F."/>
            <person name="Keeling P."/>
            <person name="Hampl V."/>
        </authorList>
    </citation>
    <scope>NUCLEOTIDE SEQUENCE</scope>
    <source>
        <strain evidence="2">STM</strain>
    </source>
</reference>
<dbReference type="InterPro" id="IPR004360">
    <property type="entry name" value="Glyas_Fos-R_dOase_dom"/>
</dbReference>
<dbReference type="PANTHER" id="PTHR36503">
    <property type="entry name" value="BLR2520 PROTEIN"/>
    <property type="match status" value="1"/>
</dbReference>
<proteinExistence type="predicted"/>
<dbReference type="AlphaFoldDB" id="A0A5J4QYZ0"/>
<evidence type="ECO:0000313" key="2">
    <source>
        <dbReference type="EMBL" id="KAA6326926.1"/>
    </source>
</evidence>
<dbReference type="PROSITE" id="PS51819">
    <property type="entry name" value="VOC"/>
    <property type="match status" value="1"/>
</dbReference>
<feature type="domain" description="VOC" evidence="1">
    <location>
        <begin position="3"/>
        <end position="57"/>
    </location>
</feature>
<gene>
    <name evidence="2" type="ORF">EZS27_024027</name>
</gene>
<dbReference type="PANTHER" id="PTHR36503:SF1">
    <property type="entry name" value="BLR2520 PROTEIN"/>
    <property type="match status" value="1"/>
</dbReference>
<accession>A0A5J4QYZ0</accession>
<comment type="caution">
    <text evidence="2">The sequence shown here is derived from an EMBL/GenBank/DDBJ whole genome shotgun (WGS) entry which is preliminary data.</text>
</comment>
<dbReference type="InterPro" id="IPR037523">
    <property type="entry name" value="VOC_core"/>
</dbReference>
<sequence>MNRINVICLGVRNMEKSIRFYRNGLGFQTNEKEDNPKVIFFNTSGTKFELYPLELLA</sequence>